<accession>A0A7J7KJ75</accession>
<evidence type="ECO:0000313" key="2">
    <source>
        <dbReference type="Proteomes" id="UP000593567"/>
    </source>
</evidence>
<comment type="caution">
    <text evidence="1">The sequence shown here is derived from an EMBL/GenBank/DDBJ whole genome shotgun (WGS) entry which is preliminary data.</text>
</comment>
<dbReference type="Proteomes" id="UP000593567">
    <property type="component" value="Unassembled WGS sequence"/>
</dbReference>
<sequence length="74" mass="8426">MDFAYYELTLQTAWDVPLLTKCMMPDPPREQSNVMEVDINSSLLLNTSSSTKATSTCKKITLLTNTYLPTQRYT</sequence>
<reference evidence="1" key="1">
    <citation type="submission" date="2020-06" db="EMBL/GenBank/DDBJ databases">
        <title>Draft genome of Bugula neritina, a colonial animal packing powerful symbionts and potential medicines.</title>
        <authorList>
            <person name="Rayko M."/>
        </authorList>
    </citation>
    <scope>NUCLEOTIDE SEQUENCE [LARGE SCALE GENOMIC DNA]</scope>
    <source>
        <strain evidence="1">Kwan_BN1</strain>
    </source>
</reference>
<proteinExistence type="predicted"/>
<keyword evidence="2" id="KW-1185">Reference proteome</keyword>
<dbReference type="EMBL" id="VXIV02000360">
    <property type="protein sequence ID" value="KAF6038760.1"/>
    <property type="molecule type" value="Genomic_DNA"/>
</dbReference>
<name>A0A7J7KJ75_BUGNE</name>
<protein>
    <submittedName>
        <fullName evidence="1">Uncharacterized protein</fullName>
    </submittedName>
</protein>
<dbReference type="AlphaFoldDB" id="A0A7J7KJ75"/>
<gene>
    <name evidence="1" type="ORF">EB796_002928</name>
</gene>
<evidence type="ECO:0000313" key="1">
    <source>
        <dbReference type="EMBL" id="KAF6038760.1"/>
    </source>
</evidence>
<organism evidence="1 2">
    <name type="scientific">Bugula neritina</name>
    <name type="common">Brown bryozoan</name>
    <name type="synonym">Sertularia neritina</name>
    <dbReference type="NCBI Taxonomy" id="10212"/>
    <lineage>
        <taxon>Eukaryota</taxon>
        <taxon>Metazoa</taxon>
        <taxon>Spiralia</taxon>
        <taxon>Lophotrochozoa</taxon>
        <taxon>Bryozoa</taxon>
        <taxon>Gymnolaemata</taxon>
        <taxon>Cheilostomatida</taxon>
        <taxon>Flustrina</taxon>
        <taxon>Buguloidea</taxon>
        <taxon>Bugulidae</taxon>
        <taxon>Bugula</taxon>
    </lineage>
</organism>